<sequence>MEFFKFLIVFFLLIVPFSIASNPLGASTNDGGREFCFKKCTDEFTQEDCMFDCKGRGFKYGSCAISSRCCCTE</sequence>
<reference evidence="8" key="1">
    <citation type="submission" date="2019-05" db="EMBL/GenBank/DDBJ databases">
        <title>The de novo reference genome and transcriptome assemblies of the wild tomato species Solanum chilense.</title>
        <authorList>
            <person name="Stam R."/>
            <person name="Nosenko T."/>
            <person name="Hoerger A.C."/>
            <person name="Stephan W."/>
            <person name="Seidel M.A."/>
            <person name="Kuhn J.M.M."/>
            <person name="Haberer G."/>
            <person name="Tellier A."/>
        </authorList>
    </citation>
    <scope>NUCLEOTIDE SEQUENCE</scope>
    <source>
        <tissue evidence="8">Mature leaves</tissue>
    </source>
</reference>
<gene>
    <name evidence="8" type="ORF">EJD97_018843</name>
</gene>
<evidence type="ECO:0000313" key="8">
    <source>
        <dbReference type="EMBL" id="TMW88257.1"/>
    </source>
</evidence>
<protein>
    <recommendedName>
        <fullName evidence="7">Defensin-like domain-containing protein</fullName>
    </recommendedName>
</protein>
<dbReference type="InterPro" id="IPR056373">
    <property type="entry name" value="Defensin-like_dom"/>
</dbReference>
<evidence type="ECO:0000256" key="3">
    <source>
        <dbReference type="ARBA" id="ARBA00022577"/>
    </source>
</evidence>
<evidence type="ECO:0000256" key="6">
    <source>
        <dbReference type="SAM" id="SignalP"/>
    </source>
</evidence>
<feature type="signal peptide" evidence="6">
    <location>
        <begin position="1"/>
        <end position="20"/>
    </location>
</feature>
<dbReference type="AlphaFoldDB" id="A0A6N2B066"/>
<feature type="chain" id="PRO_5026743967" description="Defensin-like domain-containing protein" evidence="6">
    <location>
        <begin position="21"/>
        <end position="73"/>
    </location>
</feature>
<name>A0A6N2B066_SOLCI</name>
<keyword evidence="4" id="KW-0611">Plant defense</keyword>
<keyword evidence="2" id="KW-0929">Antimicrobial</keyword>
<keyword evidence="3" id="KW-0295">Fungicide</keyword>
<dbReference type="GO" id="GO:0031640">
    <property type="term" value="P:killing of cells of another organism"/>
    <property type="evidence" value="ECO:0007669"/>
    <property type="project" value="UniProtKB-KW"/>
</dbReference>
<dbReference type="EMBL" id="RXGB01005236">
    <property type="protein sequence ID" value="TMW88257.1"/>
    <property type="molecule type" value="Genomic_DNA"/>
</dbReference>
<evidence type="ECO:0000256" key="2">
    <source>
        <dbReference type="ARBA" id="ARBA00022529"/>
    </source>
</evidence>
<proteinExistence type="inferred from homology"/>
<comment type="caution">
    <text evidence="8">The sequence shown here is derived from an EMBL/GenBank/DDBJ whole genome shotgun (WGS) entry which is preliminary data.</text>
</comment>
<evidence type="ECO:0000256" key="5">
    <source>
        <dbReference type="ARBA" id="ARBA00023157"/>
    </source>
</evidence>
<evidence type="ECO:0000256" key="1">
    <source>
        <dbReference type="ARBA" id="ARBA00006722"/>
    </source>
</evidence>
<dbReference type="GO" id="GO:0050832">
    <property type="term" value="P:defense response to fungus"/>
    <property type="evidence" value="ECO:0007669"/>
    <property type="project" value="UniProtKB-KW"/>
</dbReference>
<keyword evidence="6" id="KW-0732">Signal</keyword>
<accession>A0A6N2B066</accession>
<dbReference type="Pfam" id="PF24552">
    <property type="entry name" value="Defensin"/>
    <property type="match status" value="1"/>
</dbReference>
<comment type="similarity">
    <text evidence="1">Belongs to the DEFL family.</text>
</comment>
<evidence type="ECO:0000256" key="4">
    <source>
        <dbReference type="ARBA" id="ARBA00022821"/>
    </source>
</evidence>
<keyword evidence="5" id="KW-1015">Disulfide bond</keyword>
<organism evidence="8">
    <name type="scientific">Solanum chilense</name>
    <name type="common">Tomato</name>
    <name type="synonym">Lycopersicon chilense</name>
    <dbReference type="NCBI Taxonomy" id="4083"/>
    <lineage>
        <taxon>Eukaryota</taxon>
        <taxon>Viridiplantae</taxon>
        <taxon>Streptophyta</taxon>
        <taxon>Embryophyta</taxon>
        <taxon>Tracheophyta</taxon>
        <taxon>Spermatophyta</taxon>
        <taxon>Magnoliopsida</taxon>
        <taxon>eudicotyledons</taxon>
        <taxon>Gunneridae</taxon>
        <taxon>Pentapetalae</taxon>
        <taxon>asterids</taxon>
        <taxon>lamiids</taxon>
        <taxon>Solanales</taxon>
        <taxon>Solanaceae</taxon>
        <taxon>Solanoideae</taxon>
        <taxon>Solaneae</taxon>
        <taxon>Solanum</taxon>
        <taxon>Solanum subgen. Lycopersicon</taxon>
    </lineage>
</organism>
<feature type="domain" description="Defensin-like" evidence="7">
    <location>
        <begin position="34"/>
        <end position="72"/>
    </location>
</feature>
<evidence type="ECO:0000259" key="7">
    <source>
        <dbReference type="Pfam" id="PF24552"/>
    </source>
</evidence>